<dbReference type="Proteomes" id="UP001055811">
    <property type="component" value="Linkage Group LG07"/>
</dbReference>
<reference evidence="2" key="1">
    <citation type="journal article" date="2022" name="Mol. Ecol. Resour.">
        <title>The genomes of chicory, endive, great burdock and yacon provide insights into Asteraceae palaeo-polyploidization history and plant inulin production.</title>
        <authorList>
            <person name="Fan W."/>
            <person name="Wang S."/>
            <person name="Wang H."/>
            <person name="Wang A."/>
            <person name="Jiang F."/>
            <person name="Liu H."/>
            <person name="Zhao H."/>
            <person name="Xu D."/>
            <person name="Zhang Y."/>
        </authorList>
    </citation>
    <scope>NUCLEOTIDE SEQUENCE [LARGE SCALE GENOMIC DNA]</scope>
    <source>
        <strain evidence="2">cv. Punajuju</strain>
    </source>
</reference>
<name>A0ACB9AJC8_CICIN</name>
<evidence type="ECO:0000313" key="1">
    <source>
        <dbReference type="EMBL" id="KAI3710149.1"/>
    </source>
</evidence>
<organism evidence="1 2">
    <name type="scientific">Cichorium intybus</name>
    <name type="common">Chicory</name>
    <dbReference type="NCBI Taxonomy" id="13427"/>
    <lineage>
        <taxon>Eukaryota</taxon>
        <taxon>Viridiplantae</taxon>
        <taxon>Streptophyta</taxon>
        <taxon>Embryophyta</taxon>
        <taxon>Tracheophyta</taxon>
        <taxon>Spermatophyta</taxon>
        <taxon>Magnoliopsida</taxon>
        <taxon>eudicotyledons</taxon>
        <taxon>Gunneridae</taxon>
        <taxon>Pentapetalae</taxon>
        <taxon>asterids</taxon>
        <taxon>campanulids</taxon>
        <taxon>Asterales</taxon>
        <taxon>Asteraceae</taxon>
        <taxon>Cichorioideae</taxon>
        <taxon>Cichorieae</taxon>
        <taxon>Cichoriinae</taxon>
        <taxon>Cichorium</taxon>
    </lineage>
</organism>
<keyword evidence="2" id="KW-1185">Reference proteome</keyword>
<gene>
    <name evidence="1" type="ORF">L2E82_39923</name>
</gene>
<dbReference type="EMBL" id="CM042015">
    <property type="protein sequence ID" value="KAI3710149.1"/>
    <property type="molecule type" value="Genomic_DNA"/>
</dbReference>
<protein>
    <submittedName>
        <fullName evidence="1">Uncharacterized protein</fullName>
    </submittedName>
</protein>
<evidence type="ECO:0000313" key="2">
    <source>
        <dbReference type="Proteomes" id="UP001055811"/>
    </source>
</evidence>
<proteinExistence type="predicted"/>
<accession>A0ACB9AJC8</accession>
<reference evidence="1 2" key="2">
    <citation type="journal article" date="2022" name="Mol. Ecol. Resour.">
        <title>The genomes of chicory, endive, great burdock and yacon provide insights into Asteraceae paleo-polyploidization history and plant inulin production.</title>
        <authorList>
            <person name="Fan W."/>
            <person name="Wang S."/>
            <person name="Wang H."/>
            <person name="Wang A."/>
            <person name="Jiang F."/>
            <person name="Liu H."/>
            <person name="Zhao H."/>
            <person name="Xu D."/>
            <person name="Zhang Y."/>
        </authorList>
    </citation>
    <scope>NUCLEOTIDE SEQUENCE [LARGE SCALE GENOMIC DNA]</scope>
    <source>
        <strain evidence="2">cv. Punajuju</strain>
        <tissue evidence="1">Leaves</tissue>
    </source>
</reference>
<sequence length="82" mass="9494">MPKEEEEEMLKGFILNLRHVKELKIGVFCIKVVSRLEAKGFIFPSNVKFPDVTPPLNSHNDSREHERCTCLTVVLKVMRLID</sequence>
<comment type="caution">
    <text evidence="1">The sequence shown here is derived from an EMBL/GenBank/DDBJ whole genome shotgun (WGS) entry which is preliminary data.</text>
</comment>